<feature type="transmembrane region" description="Helical" evidence="11">
    <location>
        <begin position="94"/>
        <end position="111"/>
    </location>
</feature>
<dbReference type="EC" id="2.4.1.-" evidence="11"/>
<evidence type="ECO:0000256" key="5">
    <source>
        <dbReference type="ARBA" id="ARBA00022676"/>
    </source>
</evidence>
<name>A0ABQ6MX57_9STRA</name>
<reference evidence="12 13" key="1">
    <citation type="journal article" date="2023" name="Commun. Biol.">
        <title>Genome analysis of Parmales, the sister group of diatoms, reveals the evolutionary specialization of diatoms from phago-mixotrophs to photoautotrophs.</title>
        <authorList>
            <person name="Ban H."/>
            <person name="Sato S."/>
            <person name="Yoshikawa S."/>
            <person name="Yamada K."/>
            <person name="Nakamura Y."/>
            <person name="Ichinomiya M."/>
            <person name="Sato N."/>
            <person name="Blanc-Mathieu R."/>
            <person name="Endo H."/>
            <person name="Kuwata A."/>
            <person name="Ogata H."/>
        </authorList>
    </citation>
    <scope>NUCLEOTIDE SEQUENCE [LARGE SCALE GENOMIC DNA]</scope>
</reference>
<keyword evidence="9 11" id="KW-1133">Transmembrane helix</keyword>
<protein>
    <recommendedName>
        <fullName evidence="11">GPI mannosyltransferase 2</fullName>
        <ecNumber evidence="11">2.4.1.-</ecNumber>
    </recommendedName>
</protein>
<dbReference type="InterPro" id="IPR007315">
    <property type="entry name" value="PIG-V/Gpi18"/>
</dbReference>
<feature type="transmembrane region" description="Helical" evidence="11">
    <location>
        <begin position="123"/>
        <end position="141"/>
    </location>
</feature>
<feature type="transmembrane region" description="Helical" evidence="11">
    <location>
        <begin position="23"/>
        <end position="48"/>
    </location>
</feature>
<keyword evidence="10 11" id="KW-0472">Membrane</keyword>
<gene>
    <name evidence="12" type="ORF">TeGR_g2167</name>
</gene>
<evidence type="ECO:0000256" key="3">
    <source>
        <dbReference type="ARBA" id="ARBA00008698"/>
    </source>
</evidence>
<organism evidence="12 13">
    <name type="scientific">Tetraparma gracilis</name>
    <dbReference type="NCBI Taxonomy" id="2962635"/>
    <lineage>
        <taxon>Eukaryota</taxon>
        <taxon>Sar</taxon>
        <taxon>Stramenopiles</taxon>
        <taxon>Ochrophyta</taxon>
        <taxon>Bolidophyceae</taxon>
        <taxon>Parmales</taxon>
        <taxon>Triparmaceae</taxon>
        <taxon>Tetraparma</taxon>
    </lineage>
</organism>
<dbReference type="Proteomes" id="UP001165060">
    <property type="component" value="Unassembled WGS sequence"/>
</dbReference>
<comment type="function">
    <text evidence="11">Mannosyltransferase involved in glycosylphosphatidylinositol-anchor biosynthesis.</text>
</comment>
<keyword evidence="6 11" id="KW-0808">Transferase</keyword>
<comment type="pathway">
    <text evidence="2 11">Glycolipid biosynthesis; glycosylphosphatidylinositol-anchor biosynthesis.</text>
</comment>
<evidence type="ECO:0000256" key="4">
    <source>
        <dbReference type="ARBA" id="ARBA00022502"/>
    </source>
</evidence>
<evidence type="ECO:0000256" key="9">
    <source>
        <dbReference type="ARBA" id="ARBA00022989"/>
    </source>
</evidence>
<comment type="caution">
    <text evidence="12">The sequence shown here is derived from an EMBL/GenBank/DDBJ whole genome shotgun (WGS) entry which is preliminary data.</text>
</comment>
<evidence type="ECO:0000313" key="12">
    <source>
        <dbReference type="EMBL" id="GMI34391.1"/>
    </source>
</evidence>
<dbReference type="PANTHER" id="PTHR12468:SF2">
    <property type="entry name" value="GPI MANNOSYLTRANSFERASE 2"/>
    <property type="match status" value="1"/>
</dbReference>
<feature type="non-terminal residue" evidence="12">
    <location>
        <position position="1"/>
    </location>
</feature>
<evidence type="ECO:0000313" key="13">
    <source>
        <dbReference type="Proteomes" id="UP001165060"/>
    </source>
</evidence>
<evidence type="ECO:0000256" key="6">
    <source>
        <dbReference type="ARBA" id="ARBA00022679"/>
    </source>
</evidence>
<sequence length="142" mass="15809">YQTVQRVYWDTGYFLSFWTAKNIPAILLAVPTVVAVAHLSLHFFGALLSPSFAALMRGGPGSEVPFTQTWAALPHVLHLLATALPVLLFAHVNVVTRVVFAHCPVLLYWVAMRVDQGGWEKKWVVAWIVVGGVMHANYLPWT</sequence>
<keyword evidence="8 11" id="KW-0256">Endoplasmic reticulum</keyword>
<comment type="similarity">
    <text evidence="3 11">Belongs to the PIGV family.</text>
</comment>
<dbReference type="EMBL" id="BRYB01004631">
    <property type="protein sequence ID" value="GMI34391.1"/>
    <property type="molecule type" value="Genomic_DNA"/>
</dbReference>
<dbReference type="Pfam" id="PF04188">
    <property type="entry name" value="Mannosyl_trans2"/>
    <property type="match status" value="1"/>
</dbReference>
<evidence type="ECO:0000256" key="8">
    <source>
        <dbReference type="ARBA" id="ARBA00022824"/>
    </source>
</evidence>
<evidence type="ECO:0000256" key="11">
    <source>
        <dbReference type="RuleBase" id="RU363112"/>
    </source>
</evidence>
<evidence type="ECO:0000256" key="1">
    <source>
        <dbReference type="ARBA" id="ARBA00004477"/>
    </source>
</evidence>
<comment type="caution">
    <text evidence="11">Lacks conserved residue(s) required for the propagation of feature annotation.</text>
</comment>
<proteinExistence type="inferred from homology"/>
<evidence type="ECO:0000256" key="2">
    <source>
        <dbReference type="ARBA" id="ARBA00004687"/>
    </source>
</evidence>
<keyword evidence="5 11" id="KW-0328">Glycosyltransferase</keyword>
<accession>A0ABQ6MX57</accession>
<evidence type="ECO:0000256" key="10">
    <source>
        <dbReference type="ARBA" id="ARBA00023136"/>
    </source>
</evidence>
<keyword evidence="4 11" id="KW-0337">GPI-anchor biosynthesis</keyword>
<dbReference type="PANTHER" id="PTHR12468">
    <property type="entry name" value="GPI MANNOSYLTRANSFERASE 2"/>
    <property type="match status" value="1"/>
</dbReference>
<keyword evidence="7 11" id="KW-0812">Transmembrane</keyword>
<keyword evidence="13" id="KW-1185">Reference proteome</keyword>
<evidence type="ECO:0000256" key="7">
    <source>
        <dbReference type="ARBA" id="ARBA00022692"/>
    </source>
</evidence>
<comment type="subcellular location">
    <subcellularLocation>
        <location evidence="1 11">Endoplasmic reticulum membrane</location>
        <topology evidence="1 11">Multi-pass membrane protein</topology>
    </subcellularLocation>
</comment>